<dbReference type="GO" id="GO:0003774">
    <property type="term" value="F:cytoskeletal motor activity"/>
    <property type="evidence" value="ECO:0007669"/>
    <property type="project" value="InterPro"/>
</dbReference>
<dbReference type="SUPFAM" id="SSF48029">
    <property type="entry name" value="FliG"/>
    <property type="match status" value="2"/>
</dbReference>
<keyword evidence="5" id="KW-1003">Cell membrane</keyword>
<dbReference type="InterPro" id="IPR023087">
    <property type="entry name" value="Flg_Motor_Flig_C"/>
</dbReference>
<dbReference type="PANTHER" id="PTHR30534:SF0">
    <property type="entry name" value="FLAGELLAR MOTOR SWITCH PROTEIN FLIG"/>
    <property type="match status" value="1"/>
</dbReference>
<dbReference type="GO" id="GO:0071973">
    <property type="term" value="P:bacterial-type flagellum-dependent cell motility"/>
    <property type="evidence" value="ECO:0007669"/>
    <property type="project" value="InterPro"/>
</dbReference>
<evidence type="ECO:0000256" key="1">
    <source>
        <dbReference type="ARBA" id="ARBA00004117"/>
    </source>
</evidence>
<evidence type="ECO:0000259" key="13">
    <source>
        <dbReference type="Pfam" id="PF14842"/>
    </source>
</evidence>
<dbReference type="GO" id="GO:0005886">
    <property type="term" value="C:plasma membrane"/>
    <property type="evidence" value="ECO:0007669"/>
    <property type="project" value="UniProtKB-SubCell"/>
</dbReference>
<dbReference type="EMBL" id="BA000021">
    <property type="protein sequence ID" value="BAC24205.1"/>
    <property type="molecule type" value="Genomic_DNA"/>
</dbReference>
<keyword evidence="8" id="KW-0472">Membrane</keyword>
<dbReference type="Pfam" id="PF14841">
    <property type="entry name" value="FliG_M"/>
    <property type="match status" value="1"/>
</dbReference>
<feature type="domain" description="Flagellar motor switch protein FliG N-terminal" evidence="13">
    <location>
        <begin position="11"/>
        <end position="106"/>
    </location>
</feature>
<evidence type="ECO:0000256" key="6">
    <source>
        <dbReference type="ARBA" id="ARBA00022500"/>
    </source>
</evidence>
<dbReference type="STRING" id="36870.gene:10368537"/>
<dbReference type="GO" id="GO:0006935">
    <property type="term" value="P:chemotaxis"/>
    <property type="evidence" value="ECO:0007669"/>
    <property type="project" value="UniProtKB-KW"/>
</dbReference>
<comment type="similarity">
    <text evidence="3">Belongs to the FliG family.</text>
</comment>
<dbReference type="InterPro" id="IPR011002">
    <property type="entry name" value="FliG_a-hlx"/>
</dbReference>
<comment type="function">
    <text evidence="10">FliG is one of three proteins (FliG, FliN, FliM) that forms the rotor-mounted switch complex (C ring), located at the base of the basal body. This complex interacts with the CheY and CheZ chemotaxis proteins, in addition to contacting components of the motor that determine the direction of flagellar rotation.</text>
</comment>
<comment type="subcellular location">
    <subcellularLocation>
        <location evidence="1">Bacterial flagellum basal body</location>
    </subcellularLocation>
    <subcellularLocation>
        <location evidence="2">Cell inner membrane</location>
        <topology evidence="2">Peripheral membrane protein</topology>
        <orientation evidence="2">Cytoplasmic side</orientation>
    </subcellularLocation>
</comment>
<proteinExistence type="inferred from homology"/>
<evidence type="ECO:0000256" key="9">
    <source>
        <dbReference type="ARBA" id="ARBA00023143"/>
    </source>
</evidence>
<evidence type="ECO:0000256" key="8">
    <source>
        <dbReference type="ARBA" id="ARBA00023136"/>
    </source>
</evidence>
<evidence type="ECO:0000256" key="5">
    <source>
        <dbReference type="ARBA" id="ARBA00022475"/>
    </source>
</evidence>
<dbReference type="InterPro" id="IPR000090">
    <property type="entry name" value="Flg_Motor_Flig"/>
</dbReference>
<dbReference type="PANTHER" id="PTHR30534">
    <property type="entry name" value="FLAGELLAR MOTOR SWITCH PROTEIN FLIG"/>
    <property type="match status" value="1"/>
</dbReference>
<accession>Q8D3E2</accession>
<evidence type="ECO:0000313" key="14">
    <source>
        <dbReference type="EMBL" id="BAC24205.1"/>
    </source>
</evidence>
<keyword evidence="6" id="KW-0145">Chemotaxis</keyword>
<protein>
    <recommendedName>
        <fullName evidence="4">Flagellar motor switch protein FliG</fullName>
    </recommendedName>
</protein>
<dbReference type="eggNOG" id="COG1536">
    <property type="taxonomic scope" value="Bacteria"/>
</dbReference>
<dbReference type="Gene3D" id="1.10.220.30">
    <property type="match status" value="3"/>
</dbReference>
<dbReference type="GO" id="GO:0009425">
    <property type="term" value="C:bacterial-type flagellum basal body"/>
    <property type="evidence" value="ECO:0007669"/>
    <property type="project" value="UniProtKB-SubCell"/>
</dbReference>
<evidence type="ECO:0000313" key="15">
    <source>
        <dbReference type="Proteomes" id="UP000000562"/>
    </source>
</evidence>
<dbReference type="Proteomes" id="UP000000562">
    <property type="component" value="Chromosome"/>
</dbReference>
<evidence type="ECO:0000259" key="11">
    <source>
        <dbReference type="Pfam" id="PF01706"/>
    </source>
</evidence>
<dbReference type="Pfam" id="PF01706">
    <property type="entry name" value="FliG_C"/>
    <property type="match status" value="1"/>
</dbReference>
<keyword evidence="7" id="KW-0283">Flagellar rotation</keyword>
<evidence type="ECO:0000256" key="4">
    <source>
        <dbReference type="ARBA" id="ARBA00021870"/>
    </source>
</evidence>
<dbReference type="NCBIfam" id="TIGR00207">
    <property type="entry name" value="fliG"/>
    <property type="match status" value="1"/>
</dbReference>
<evidence type="ECO:0000256" key="7">
    <source>
        <dbReference type="ARBA" id="ARBA00022779"/>
    </source>
</evidence>
<feature type="domain" description="Flagellar motor switch protein FliG middle" evidence="12">
    <location>
        <begin position="124"/>
        <end position="192"/>
    </location>
</feature>
<sequence>MDKKRTKYIMNANKKSAIIMLALGEKRASSVFKHLTNEEIEFISKKIIKLGIYSKSDLKLVLDNFHNDAENFISPEIECYDYLKLTLSNAFGEDKAILILEDINFKGSKNYNGIDALKNMSSDIIFSIIKDEHPQIISVTLSLLKRNIAAEVLSKFDEDICRDIIIRIANLSKLTPSIMKELTLSLNDLIYNSSTYQGNQGGIKPAADILNYMQSRQEKTIESMRKIDKDLTEKIVKKMFIFDNLQSLDDQSLQRILREVENDSLIIALKGCKKELIDKLLNNMSQRQAEILREDLNLSKPVKISRVESERKKILEIIRKLSDSDEISINQDGESYV</sequence>
<dbReference type="InterPro" id="IPR032779">
    <property type="entry name" value="FliG_M"/>
</dbReference>
<dbReference type="HOGENOM" id="CLU_047835_1_1_6"/>
<name>Q8D3E2_WIGBR</name>
<evidence type="ECO:0000256" key="10">
    <source>
        <dbReference type="ARBA" id="ARBA00025598"/>
    </source>
</evidence>
<dbReference type="KEGG" id="wbr:fliG"/>
<dbReference type="InterPro" id="IPR028263">
    <property type="entry name" value="FliG_N"/>
</dbReference>
<organism evidence="14 15">
    <name type="scientific">Wigglesworthia glossinidia brevipalpis</name>
    <dbReference type="NCBI Taxonomy" id="36870"/>
    <lineage>
        <taxon>Bacteria</taxon>
        <taxon>Pseudomonadati</taxon>
        <taxon>Pseudomonadota</taxon>
        <taxon>Gammaproteobacteria</taxon>
        <taxon>Enterobacterales</taxon>
        <taxon>Erwiniaceae</taxon>
        <taxon>Wigglesworthia</taxon>
    </lineage>
</organism>
<feature type="domain" description="Flagellar motor switch protein FliG C-terminal" evidence="11">
    <location>
        <begin position="222"/>
        <end position="329"/>
    </location>
</feature>
<evidence type="ECO:0000256" key="3">
    <source>
        <dbReference type="ARBA" id="ARBA00010299"/>
    </source>
</evidence>
<dbReference type="PRINTS" id="PR00954">
    <property type="entry name" value="FLGMOTORFLIG"/>
</dbReference>
<dbReference type="AlphaFoldDB" id="Q8D3E2"/>
<keyword evidence="15" id="KW-1185">Reference proteome</keyword>
<dbReference type="OrthoDB" id="9780302at2"/>
<reference evidence="14 15" key="1">
    <citation type="journal article" date="2002" name="Nat. Genet.">
        <title>Genome sequence of the endocellular obligate symbiont of tsetse flies, Wigglesworthia glossinidia.</title>
        <authorList>
            <person name="Akman L."/>
            <person name="Yamashita A."/>
            <person name="Watanabe H."/>
            <person name="Oshima K."/>
            <person name="Shiba T."/>
            <person name="Hattori M."/>
            <person name="Aksoy S."/>
        </authorList>
    </citation>
    <scope>NUCLEOTIDE SEQUENCE [LARGE SCALE GENOMIC DNA]</scope>
</reference>
<keyword evidence="9" id="KW-0975">Bacterial flagellum</keyword>
<gene>
    <name evidence="14" type="primary">fliG</name>
</gene>
<evidence type="ECO:0000256" key="2">
    <source>
        <dbReference type="ARBA" id="ARBA00004515"/>
    </source>
</evidence>
<dbReference type="Pfam" id="PF14842">
    <property type="entry name" value="FliG_N"/>
    <property type="match status" value="1"/>
</dbReference>
<evidence type="ECO:0000259" key="12">
    <source>
        <dbReference type="Pfam" id="PF14841"/>
    </source>
</evidence>